<evidence type="ECO:0000256" key="1">
    <source>
        <dbReference type="ARBA" id="ARBA00004141"/>
    </source>
</evidence>
<dbReference type="GO" id="GO:0017004">
    <property type="term" value="P:cytochrome complex assembly"/>
    <property type="evidence" value="ECO:0007669"/>
    <property type="project" value="InterPro"/>
</dbReference>
<dbReference type="PANTHER" id="PTHR31272:SF4">
    <property type="entry name" value="CYTOCHROME C-TYPE BIOGENESIS PROTEIN HI_1454-RELATED"/>
    <property type="match status" value="1"/>
</dbReference>
<keyword evidence="3 6" id="KW-0812">Transmembrane</keyword>
<keyword evidence="4 6" id="KW-1133">Transmembrane helix</keyword>
<dbReference type="PATRIC" id="fig|479117.4.peg.1327"/>
<evidence type="ECO:0000256" key="5">
    <source>
        <dbReference type="ARBA" id="ARBA00023136"/>
    </source>
</evidence>
<organism evidence="8 9">
    <name type="scientific">Brevibacterium ravenspurgense</name>
    <dbReference type="NCBI Taxonomy" id="479117"/>
    <lineage>
        <taxon>Bacteria</taxon>
        <taxon>Bacillati</taxon>
        <taxon>Actinomycetota</taxon>
        <taxon>Actinomycetes</taxon>
        <taxon>Micrococcales</taxon>
        <taxon>Brevibacteriaceae</taxon>
        <taxon>Brevibacterium</taxon>
    </lineage>
</organism>
<evidence type="ECO:0000313" key="8">
    <source>
        <dbReference type="EMBL" id="KXZ58293.1"/>
    </source>
</evidence>
<dbReference type="InterPro" id="IPR051790">
    <property type="entry name" value="Cytochrome_c-biogenesis_DsbD"/>
</dbReference>
<dbReference type="Pfam" id="PF02683">
    <property type="entry name" value="DsbD_TM"/>
    <property type="match status" value="1"/>
</dbReference>
<feature type="transmembrane region" description="Helical" evidence="6">
    <location>
        <begin position="44"/>
        <end position="68"/>
    </location>
</feature>
<dbReference type="GO" id="GO:0016020">
    <property type="term" value="C:membrane"/>
    <property type="evidence" value="ECO:0007669"/>
    <property type="project" value="UniProtKB-SubCell"/>
</dbReference>
<comment type="subcellular location">
    <subcellularLocation>
        <location evidence="1">Membrane</location>
        <topology evidence="1">Multi-pass membrane protein</topology>
    </subcellularLocation>
</comment>
<feature type="transmembrane region" description="Helical" evidence="6">
    <location>
        <begin position="244"/>
        <end position="262"/>
    </location>
</feature>
<keyword evidence="9" id="KW-1185">Reference proteome</keyword>
<feature type="transmembrane region" description="Helical" evidence="6">
    <location>
        <begin position="74"/>
        <end position="92"/>
    </location>
</feature>
<dbReference type="InterPro" id="IPR003834">
    <property type="entry name" value="Cyt_c_assmbl_TM_dom"/>
</dbReference>
<comment type="caution">
    <text evidence="8">The sequence shown here is derived from an EMBL/GenBank/DDBJ whole genome shotgun (WGS) entry which is preliminary data.</text>
</comment>
<comment type="similarity">
    <text evidence="2">Belongs to the DsbD family.</text>
</comment>
<keyword evidence="5 6" id="KW-0472">Membrane</keyword>
<evidence type="ECO:0000256" key="2">
    <source>
        <dbReference type="ARBA" id="ARBA00006143"/>
    </source>
</evidence>
<evidence type="ECO:0000256" key="6">
    <source>
        <dbReference type="SAM" id="Phobius"/>
    </source>
</evidence>
<name>A0A150H864_9MICO</name>
<dbReference type="RefSeq" id="WP_062021602.1">
    <property type="nucleotide sequence ID" value="NZ_LQQC01000010.1"/>
</dbReference>
<dbReference type="PANTHER" id="PTHR31272">
    <property type="entry name" value="CYTOCHROME C-TYPE BIOGENESIS PROTEIN HI_1454-RELATED"/>
    <property type="match status" value="1"/>
</dbReference>
<dbReference type="EMBL" id="LQQC01000010">
    <property type="protein sequence ID" value="KXZ58293.1"/>
    <property type="molecule type" value="Genomic_DNA"/>
</dbReference>
<evidence type="ECO:0000256" key="4">
    <source>
        <dbReference type="ARBA" id="ARBA00022989"/>
    </source>
</evidence>
<proteinExistence type="inferred from homology"/>
<feature type="transmembrane region" description="Helical" evidence="6">
    <location>
        <begin position="113"/>
        <end position="138"/>
    </location>
</feature>
<evidence type="ECO:0000256" key="3">
    <source>
        <dbReference type="ARBA" id="ARBA00022692"/>
    </source>
</evidence>
<gene>
    <name evidence="8" type="ORF">Bravens_01335</name>
</gene>
<dbReference type="Proteomes" id="UP000243589">
    <property type="component" value="Unassembled WGS sequence"/>
</dbReference>
<feature type="transmembrane region" description="Helical" evidence="6">
    <location>
        <begin position="190"/>
        <end position="211"/>
    </location>
</feature>
<evidence type="ECO:0000313" key="9">
    <source>
        <dbReference type="Proteomes" id="UP000243589"/>
    </source>
</evidence>
<feature type="transmembrane region" description="Helical" evidence="6">
    <location>
        <begin position="6"/>
        <end position="32"/>
    </location>
</feature>
<sequence>MSLGLLGAFAGGVLTLLSPCSAMLLPAFFSYAFTSPKELLGRTFIFYLGLVTTLVPLGILAGSVGAFVTIHREAVVAVAAVVVAIMGVLTALNVNLPFMPSGVQSAGRSSASVYLLGAVYGVAGVCAGPILGAVLTVAAASASALWGGLILVFFAAGMALPLVLLSALWTRLPAVQKMVRPRPVSFGPITTTWTNLIGGLLMVALAALLFFTSGTAKLTGFLGAGTQARIEGWVLQNSSAGVEFVILGAIAVITAVIAVVVLKRRGPRND</sequence>
<feature type="domain" description="Cytochrome C biogenesis protein transmembrane" evidence="7">
    <location>
        <begin position="5"/>
        <end position="168"/>
    </location>
</feature>
<accession>A0A150H864</accession>
<protein>
    <submittedName>
        <fullName evidence="8">Cytochrome C biogenesis protein transmembrane region</fullName>
    </submittedName>
</protein>
<feature type="transmembrane region" description="Helical" evidence="6">
    <location>
        <begin position="144"/>
        <end position="169"/>
    </location>
</feature>
<evidence type="ECO:0000259" key="7">
    <source>
        <dbReference type="Pfam" id="PF02683"/>
    </source>
</evidence>
<reference evidence="8 9" key="1">
    <citation type="submission" date="2016-01" db="EMBL/GenBank/DDBJ databases">
        <title>Use of Whole Genome Sequencing to ascertain that Brevibacterium massiliense (Roux, Raoult 2009) is a later heterotypic synonym of Brevibacterium ravenspurgense (Mages 2008).</title>
        <authorList>
            <person name="Bernier A.-M."/>
            <person name="Burdz T."/>
            <person name="Huynh C."/>
            <person name="Pachecho A.L."/>
            <person name="Wiebe D."/>
            <person name="Bonner C."/>
            <person name="Bernard K."/>
        </authorList>
    </citation>
    <scope>NUCLEOTIDE SEQUENCE [LARGE SCALE GENOMIC DNA]</scope>
    <source>
        <strain evidence="8 9">CCUG56047</strain>
    </source>
</reference>
<dbReference type="AlphaFoldDB" id="A0A150H864"/>